<dbReference type="Proteomes" id="UP000198336">
    <property type="component" value="Unassembled WGS sequence"/>
</dbReference>
<sequence>MSYYIDIIDQEKDENRFVLEKSSSGGIILAWNGGDKKDELAVVGTSLEFDIAHSELVDAKFIGFFTGNEIRFKVELRNQSDDVLLWSGHLVPDRYSEPYTNSVTFVSITAVCGLGRLKGKYLPESYYRDEKSVIDIICACLKLTSMELNVFFNPAIENSKQKDWNQIYIDTKSFYTDEKKTKKRDAYVVLEQLMKDIMCVCFQADNRWNIEGLNKRNIRSYLANLYDMNGVLLTQIDGVKLLKRIKALARPDITMIPPYNMISVSHERIPQAFPETIGIEKNEGWSVMPGVKGEVYSTDWNGNDDFYSVAVFPNYANSILKDYYVPPPPLGGIPIVAPFDENKFINLKNKIYLYKFQKVTISATFSILKWSKNMEASDLNAYVNPLLYQFLLNDQVVFSNRKVTIPENESLFFEDGKAELSFEWIVPEDGLLDVKFWRPSGSVYETNIVGFEITKLAIAPVNFEETYTVTDLISDEFTIDTEVELEYADDDSAFSKAFRLAKLNEATIDYNTILIPVLYGFSQNGYFYSVVDLKGANLIKDNINTVMYEDTLLENLEVIYNYMAATEMVVKTGFAITTGNFTVKVYKNNDVLGSRVSWMQWTDAVYKIETDRYQKTVCNIIRRMFNEASEKLDCVALNAVKFNDLILFKYVYDKQFVVTNCSWNLDENKTTLTLSRAIYRDSGDSGTDPTNVPPIVNAGVDIVLEDSQTSVVLSATAYDVDGFIVSQQWVKTLGGFGDIIISPTSLETVIKNLTEDEYQYKITVVDSDGATAFDTLNIIRRKDYEVTLELVFLENAEYMQARYKLKVNPNIPSDFNLIVKGRAYLFAYNTGNTQFKITKNGVDIYVHNSNYASYDDLPFSIGYISTDEIFFELFQSGGFPVINIGSSWIDLNSAEFVSGAGNILGVPYRYQPAKFIV</sequence>
<evidence type="ECO:0000313" key="1">
    <source>
        <dbReference type="EMBL" id="OXB01752.1"/>
    </source>
</evidence>
<dbReference type="Pfam" id="PF22352">
    <property type="entry name" value="K319L-like_PKD"/>
    <property type="match status" value="1"/>
</dbReference>
<evidence type="ECO:0000313" key="2">
    <source>
        <dbReference type="Proteomes" id="UP000198336"/>
    </source>
</evidence>
<dbReference type="AlphaFoldDB" id="A0A226I7X6"/>
<reference evidence="1 2" key="1">
    <citation type="submission" date="2016-11" db="EMBL/GenBank/DDBJ databases">
        <title>Whole genomes of Flavobacteriaceae.</title>
        <authorList>
            <person name="Stine C."/>
            <person name="Li C."/>
            <person name="Tadesse D."/>
        </authorList>
    </citation>
    <scope>NUCLEOTIDE SEQUENCE [LARGE SCALE GENOMIC DNA]</scope>
    <source>
        <strain evidence="1 2">CCUG 59446</strain>
    </source>
</reference>
<accession>A0A226I7X6</accession>
<name>A0A226I7X6_9FLAO</name>
<dbReference type="EMBL" id="MUHA01000006">
    <property type="protein sequence ID" value="OXB01752.1"/>
    <property type="molecule type" value="Genomic_DNA"/>
</dbReference>
<dbReference type="InterPro" id="IPR013783">
    <property type="entry name" value="Ig-like_fold"/>
</dbReference>
<protein>
    <submittedName>
        <fullName evidence="1">Uncharacterized protein</fullName>
    </submittedName>
</protein>
<comment type="caution">
    <text evidence="1">The sequence shown here is derived from an EMBL/GenBank/DDBJ whole genome shotgun (WGS) entry which is preliminary data.</text>
</comment>
<organism evidence="1 2">
    <name type="scientific">Flavobacterium oncorhynchi</name>
    <dbReference type="NCBI Taxonomy" id="728056"/>
    <lineage>
        <taxon>Bacteria</taxon>
        <taxon>Pseudomonadati</taxon>
        <taxon>Bacteroidota</taxon>
        <taxon>Flavobacteriia</taxon>
        <taxon>Flavobacteriales</taxon>
        <taxon>Flavobacteriaceae</taxon>
        <taxon>Flavobacterium</taxon>
    </lineage>
</organism>
<dbReference type="RefSeq" id="WP_089053145.1">
    <property type="nucleotide sequence ID" value="NZ_MUHA01000006.1"/>
</dbReference>
<keyword evidence="2" id="KW-1185">Reference proteome</keyword>
<gene>
    <name evidence="1" type="ORF">B0A75_04740</name>
</gene>
<proteinExistence type="predicted"/>
<dbReference type="Gene3D" id="2.60.40.10">
    <property type="entry name" value="Immunoglobulins"/>
    <property type="match status" value="1"/>
</dbReference>